<dbReference type="AlphaFoldDB" id="A0AAD5LW62"/>
<feature type="transmembrane region" description="Helical" evidence="2">
    <location>
        <begin position="52"/>
        <end position="74"/>
    </location>
</feature>
<reference evidence="3" key="1">
    <citation type="submission" date="2021-12" db="EMBL/GenBank/DDBJ databases">
        <title>Prjna785345.</title>
        <authorList>
            <person name="Rujirawat T."/>
            <person name="Krajaejun T."/>
        </authorList>
    </citation>
    <scope>NUCLEOTIDE SEQUENCE</scope>
    <source>
        <strain evidence="3">Pi057C3</strain>
    </source>
</reference>
<keyword evidence="2" id="KW-0812">Transmembrane</keyword>
<comment type="caution">
    <text evidence="3">The sequence shown here is derived from an EMBL/GenBank/DDBJ whole genome shotgun (WGS) entry which is preliminary data.</text>
</comment>
<gene>
    <name evidence="3" type="ORF">P43SY_005659</name>
</gene>
<evidence type="ECO:0000313" key="3">
    <source>
        <dbReference type="EMBL" id="KAJ0395248.1"/>
    </source>
</evidence>
<evidence type="ECO:0000313" key="4">
    <source>
        <dbReference type="Proteomes" id="UP001209570"/>
    </source>
</evidence>
<keyword evidence="2" id="KW-1133">Transmembrane helix</keyword>
<feature type="region of interest" description="Disordered" evidence="1">
    <location>
        <begin position="760"/>
        <end position="784"/>
    </location>
</feature>
<sequence>MPTRSVVRPLSPQDQRRIRDDASQRTLVRVAAEPSASSPMRRDCPPGHRRPLLFSVCGYLRVLAMGAIAVQGLWPLLFQVFLVPKSVFGDGHGDRYEQLSYFAFENDHYQVLAPRDVSCDAFRSRLFRGRPAPPATTDLVRAVDQETFLSVRELAANATALLSVERDILGLPRDASVCFGAVDDEGSVQIEALLSVDDAAGFGIDGACIQDTATHVRVRLAPTEFFVSDTVGELNPARSPGAVLIASLVDQQLRPVVSSSCYRLTREHRAQLTATATDYQRCVDLFSRQLLVSDRCDSFSLYDPARNAAGCAYSALGAAGAVPSLYEAGAYSFPAPWRMMQCTVGGECSSLLFTQLWLSEWTVERLRGGAAVVLRHNFVNHKVIEVTVDRTCGLRLLVSVQILVLVSAAWLTSAKNWHEIDLRFASPWARVLSATTACTLTKIVRSTYNLILAVQMVIGVVQWRNQLTIDMLIGADPRDAVLRAMGCGTLVLTLGVNLLFARTGSLKSQELEPSFAHVVALVATVGIYVRTQTQAFQSQARGLLVAGMYTVPATDVPRFSGCRGSAVCAEQVSMLQYVGLVAVLILLCATFGVALTAALHWRAHRVAVTDQEQLERSMSSQRLGSMARRELLNSFTRFLDNHFRSISLYDRSTQVYVAASGTGSTLLSTREHIEACGFVLADNMLFRYRDLPLFVGSRVLPPQFFRFFNMSVTIYRLTDSGSGVEGLRVLAVADCVVHAHWGKLRDARLDSNRAFIGGERAGRPDARSKRNVQRLGDAAFSEAS</sequence>
<keyword evidence="4" id="KW-1185">Reference proteome</keyword>
<keyword evidence="2" id="KW-0472">Membrane</keyword>
<evidence type="ECO:0000256" key="1">
    <source>
        <dbReference type="SAM" id="MobiDB-lite"/>
    </source>
</evidence>
<evidence type="ECO:0000256" key="2">
    <source>
        <dbReference type="SAM" id="Phobius"/>
    </source>
</evidence>
<protein>
    <recommendedName>
        <fullName evidence="5">Transmembrane protein</fullName>
    </recommendedName>
</protein>
<accession>A0AAD5LW62</accession>
<dbReference type="EMBL" id="JAKCXM010000355">
    <property type="protein sequence ID" value="KAJ0395248.1"/>
    <property type="molecule type" value="Genomic_DNA"/>
</dbReference>
<dbReference type="Proteomes" id="UP001209570">
    <property type="component" value="Unassembled WGS sequence"/>
</dbReference>
<feature type="transmembrane region" description="Helical" evidence="2">
    <location>
        <begin position="480"/>
        <end position="501"/>
    </location>
</feature>
<feature type="region of interest" description="Disordered" evidence="1">
    <location>
        <begin position="1"/>
        <end position="20"/>
    </location>
</feature>
<feature type="transmembrane region" description="Helical" evidence="2">
    <location>
        <begin position="577"/>
        <end position="601"/>
    </location>
</feature>
<organism evidence="3 4">
    <name type="scientific">Pythium insidiosum</name>
    <name type="common">Pythiosis disease agent</name>
    <dbReference type="NCBI Taxonomy" id="114742"/>
    <lineage>
        <taxon>Eukaryota</taxon>
        <taxon>Sar</taxon>
        <taxon>Stramenopiles</taxon>
        <taxon>Oomycota</taxon>
        <taxon>Peronosporomycetes</taxon>
        <taxon>Pythiales</taxon>
        <taxon>Pythiaceae</taxon>
        <taxon>Pythium</taxon>
    </lineage>
</organism>
<name>A0AAD5LW62_PYTIN</name>
<proteinExistence type="predicted"/>
<evidence type="ECO:0008006" key="5">
    <source>
        <dbReference type="Google" id="ProtNLM"/>
    </source>
</evidence>